<reference evidence="2 3" key="1">
    <citation type="submission" date="2019-03" db="EMBL/GenBank/DDBJ databases">
        <title>First draft genome of Liparis tanakae, snailfish: a comprehensive survey of snailfish specific genes.</title>
        <authorList>
            <person name="Kim W."/>
            <person name="Song I."/>
            <person name="Jeong J.-H."/>
            <person name="Kim D."/>
            <person name="Kim S."/>
            <person name="Ryu S."/>
            <person name="Song J.Y."/>
            <person name="Lee S.K."/>
        </authorList>
    </citation>
    <scope>NUCLEOTIDE SEQUENCE [LARGE SCALE GENOMIC DNA]</scope>
    <source>
        <tissue evidence="2">Muscle</tissue>
    </source>
</reference>
<feature type="compositionally biased region" description="Basic residues" evidence="1">
    <location>
        <begin position="28"/>
        <end position="43"/>
    </location>
</feature>
<dbReference type="Proteomes" id="UP000314294">
    <property type="component" value="Unassembled WGS sequence"/>
</dbReference>
<dbReference type="EMBL" id="SRLO01000033">
    <property type="protein sequence ID" value="TNN83312.1"/>
    <property type="molecule type" value="Genomic_DNA"/>
</dbReference>
<evidence type="ECO:0000313" key="3">
    <source>
        <dbReference type="Proteomes" id="UP000314294"/>
    </source>
</evidence>
<evidence type="ECO:0000313" key="2">
    <source>
        <dbReference type="EMBL" id="TNN83312.1"/>
    </source>
</evidence>
<feature type="region of interest" description="Disordered" evidence="1">
    <location>
        <begin position="1"/>
        <end position="52"/>
    </location>
</feature>
<proteinExistence type="predicted"/>
<feature type="region of interest" description="Disordered" evidence="1">
    <location>
        <begin position="62"/>
        <end position="81"/>
    </location>
</feature>
<name>A0A4Z2J1B1_9TELE</name>
<keyword evidence="3" id="KW-1185">Reference proteome</keyword>
<evidence type="ECO:0000256" key="1">
    <source>
        <dbReference type="SAM" id="MobiDB-lite"/>
    </source>
</evidence>
<gene>
    <name evidence="2" type="ORF">EYF80_006293</name>
</gene>
<accession>A0A4Z2J1B1</accession>
<protein>
    <submittedName>
        <fullName evidence="2">Uncharacterized protein</fullName>
    </submittedName>
</protein>
<organism evidence="2 3">
    <name type="scientific">Liparis tanakae</name>
    <name type="common">Tanaka's snailfish</name>
    <dbReference type="NCBI Taxonomy" id="230148"/>
    <lineage>
        <taxon>Eukaryota</taxon>
        <taxon>Metazoa</taxon>
        <taxon>Chordata</taxon>
        <taxon>Craniata</taxon>
        <taxon>Vertebrata</taxon>
        <taxon>Euteleostomi</taxon>
        <taxon>Actinopterygii</taxon>
        <taxon>Neopterygii</taxon>
        <taxon>Teleostei</taxon>
        <taxon>Neoteleostei</taxon>
        <taxon>Acanthomorphata</taxon>
        <taxon>Eupercaria</taxon>
        <taxon>Perciformes</taxon>
        <taxon>Cottioidei</taxon>
        <taxon>Cottales</taxon>
        <taxon>Liparidae</taxon>
        <taxon>Liparis</taxon>
    </lineage>
</organism>
<sequence length="81" mass="9484">MAELSGGTRTWKETRKPQLSPARETKATAKRLGRGRGKHHRRRRDAEDTRRLRSIFNPTVYPSSLSNSIVLPWSERERERL</sequence>
<comment type="caution">
    <text evidence="2">The sequence shown here is derived from an EMBL/GenBank/DDBJ whole genome shotgun (WGS) entry which is preliminary data.</text>
</comment>
<dbReference type="AlphaFoldDB" id="A0A4Z2J1B1"/>